<feature type="transmembrane region" description="Helical" evidence="2">
    <location>
        <begin position="297"/>
        <end position="314"/>
    </location>
</feature>
<organism evidence="3 4">
    <name type="scientific">Hermanssonia centrifuga</name>
    <dbReference type="NCBI Taxonomy" id="98765"/>
    <lineage>
        <taxon>Eukaryota</taxon>
        <taxon>Fungi</taxon>
        <taxon>Dikarya</taxon>
        <taxon>Basidiomycota</taxon>
        <taxon>Agaricomycotina</taxon>
        <taxon>Agaricomycetes</taxon>
        <taxon>Polyporales</taxon>
        <taxon>Meruliaceae</taxon>
        <taxon>Hermanssonia</taxon>
    </lineage>
</organism>
<dbReference type="Proteomes" id="UP000186601">
    <property type="component" value="Unassembled WGS sequence"/>
</dbReference>
<comment type="caution">
    <text evidence="3">The sequence shown here is derived from an EMBL/GenBank/DDBJ whole genome shotgun (WGS) entry which is preliminary data.</text>
</comment>
<name>A0A2R6S3H8_9APHY</name>
<feature type="transmembrane region" description="Helical" evidence="2">
    <location>
        <begin position="259"/>
        <end position="276"/>
    </location>
</feature>
<keyword evidence="2" id="KW-0812">Transmembrane</keyword>
<keyword evidence="2" id="KW-1133">Transmembrane helix</keyword>
<keyword evidence="2" id="KW-0472">Membrane</keyword>
<sequence>MSSTGISPQASSTGVVFSSSRLAYAASVKEDEKDTTDAATLAASAPNSAKGSPAVSIHDAERAESTTADDEKALANYLVPALEKGVKNARLKPASRWIQFRVWYNPYRINFTLAFALNMIGILVACLHKFPYAEKHNAALALGNIVASVACRNELFLRYVLYWPIVKAFQKWTPLWMRIFWTGFLQHIGGIHSGCAASGIAWFIFAVVRTFQHHVAKHTPKVVLAWGIVTVVVTVVTMVAAMPWIRAHHHNFFERHHRFAGWASVIFVWIFVCLTDSLDVEGGFTSSGRRLAQTQEFWFALFITVLIAIPWFTIRQVPVEITTPSPRVAVIKFQRGIQQGLLGRISRSATMEYHGFGIISEGVDSGCHYIIAGVQGDWTRGLVSDPPKQLWTREMKFAGLPYLAHLYRRGIAICTGSGIGAVLSTCVQLDNWFLIWIGSDMEKTFGPVLFDMIHRTIPKERYILFDTKKEGRRPDTMKMLKDIYVSFKAEVVLITSNPVGNAELMQGCKENGMHSFGPLWDS</sequence>
<feature type="transmembrane region" description="Helical" evidence="2">
    <location>
        <begin position="107"/>
        <end position="127"/>
    </location>
</feature>
<evidence type="ECO:0008006" key="5">
    <source>
        <dbReference type="Google" id="ProtNLM"/>
    </source>
</evidence>
<dbReference type="PANTHER" id="PTHR33927:SF1">
    <property type="entry name" value="TRANSMEMBRANE PROTEIN"/>
    <property type="match status" value="1"/>
</dbReference>
<feature type="region of interest" description="Disordered" evidence="1">
    <location>
        <begin position="42"/>
        <end position="68"/>
    </location>
</feature>
<evidence type="ECO:0000256" key="1">
    <source>
        <dbReference type="SAM" id="MobiDB-lite"/>
    </source>
</evidence>
<dbReference type="PANTHER" id="PTHR33927">
    <property type="entry name" value="TRANSMEMBRANE PROTEIN"/>
    <property type="match status" value="1"/>
</dbReference>
<dbReference type="EMBL" id="MLYV02000107">
    <property type="protein sequence ID" value="PSS36813.1"/>
    <property type="molecule type" value="Genomic_DNA"/>
</dbReference>
<keyword evidence="4" id="KW-1185">Reference proteome</keyword>
<evidence type="ECO:0000256" key="2">
    <source>
        <dbReference type="SAM" id="Phobius"/>
    </source>
</evidence>
<accession>A0A2R6S3H8</accession>
<evidence type="ECO:0000313" key="4">
    <source>
        <dbReference type="Proteomes" id="UP000186601"/>
    </source>
</evidence>
<feature type="transmembrane region" description="Helical" evidence="2">
    <location>
        <begin position="223"/>
        <end position="247"/>
    </location>
</feature>
<reference evidence="3 4" key="1">
    <citation type="submission" date="2018-02" db="EMBL/GenBank/DDBJ databases">
        <title>Genome sequence of the basidiomycete white-rot fungus Phlebia centrifuga.</title>
        <authorList>
            <person name="Granchi Z."/>
            <person name="Peng M."/>
            <person name="de Vries R.P."/>
            <person name="Hilden K."/>
            <person name="Makela M.R."/>
            <person name="Grigoriev I."/>
            <person name="Riley R."/>
        </authorList>
    </citation>
    <scope>NUCLEOTIDE SEQUENCE [LARGE SCALE GENOMIC DNA]</scope>
    <source>
        <strain evidence="3 4">FBCC195</strain>
    </source>
</reference>
<feature type="transmembrane region" description="Helical" evidence="2">
    <location>
        <begin position="185"/>
        <end position="211"/>
    </location>
</feature>
<protein>
    <recommendedName>
        <fullName evidence="5">Non-ribosomal peptide synthetase</fullName>
    </recommendedName>
</protein>
<feature type="compositionally biased region" description="Basic and acidic residues" evidence="1">
    <location>
        <begin position="58"/>
        <end position="68"/>
    </location>
</feature>
<gene>
    <name evidence="3" type="ORF">PHLCEN_2v1357</name>
</gene>
<dbReference type="AlphaFoldDB" id="A0A2R6S3H8"/>
<dbReference type="OrthoDB" id="3142841at2759"/>
<evidence type="ECO:0000313" key="3">
    <source>
        <dbReference type="EMBL" id="PSS36813.1"/>
    </source>
</evidence>
<proteinExistence type="predicted"/>
<dbReference type="InterPro" id="IPR052979">
    <property type="entry name" value="Adenylate-forming_domain"/>
</dbReference>